<dbReference type="Proteomes" id="UP000254707">
    <property type="component" value="Unassembled WGS sequence"/>
</dbReference>
<evidence type="ECO:0000256" key="1">
    <source>
        <dbReference type="SAM" id="Phobius"/>
    </source>
</evidence>
<dbReference type="RefSeq" id="WP_107559430.1">
    <property type="nucleotide sequence ID" value="NZ_UHED01000001.1"/>
</dbReference>
<evidence type="ECO:0000313" key="3">
    <source>
        <dbReference type="Proteomes" id="UP000254707"/>
    </source>
</evidence>
<organism evidence="2 3">
    <name type="scientific">Staphylococcus saprophyticus</name>
    <dbReference type="NCBI Taxonomy" id="29385"/>
    <lineage>
        <taxon>Bacteria</taxon>
        <taxon>Bacillati</taxon>
        <taxon>Bacillota</taxon>
        <taxon>Bacilli</taxon>
        <taxon>Bacillales</taxon>
        <taxon>Staphylococcaceae</taxon>
        <taxon>Staphylococcus</taxon>
    </lineage>
</organism>
<protein>
    <submittedName>
        <fullName evidence="2">Uncharacterized protein</fullName>
    </submittedName>
</protein>
<accession>A0A380HQM9</accession>
<dbReference type="EMBL" id="UHED01000001">
    <property type="protein sequence ID" value="SUM84965.1"/>
    <property type="molecule type" value="Genomic_DNA"/>
</dbReference>
<name>A0A380HQM9_STASA</name>
<reference evidence="2 3" key="1">
    <citation type="submission" date="2018-06" db="EMBL/GenBank/DDBJ databases">
        <authorList>
            <consortium name="Pathogen Informatics"/>
            <person name="Doyle S."/>
        </authorList>
    </citation>
    <scope>NUCLEOTIDE SEQUENCE [LARGE SCALE GENOMIC DNA]</scope>
    <source>
        <strain evidence="2 3">NCTC7688</strain>
    </source>
</reference>
<gene>
    <name evidence="2" type="ORF">NCTC7688_02779</name>
</gene>
<feature type="transmembrane region" description="Helical" evidence="1">
    <location>
        <begin position="49"/>
        <end position="71"/>
    </location>
</feature>
<proteinExistence type="predicted"/>
<feature type="transmembrane region" description="Helical" evidence="1">
    <location>
        <begin position="21"/>
        <end position="43"/>
    </location>
</feature>
<keyword evidence="1" id="KW-0812">Transmembrane</keyword>
<sequence>MKWKENKDLCKFLLRKLCEKFLAIVFVIILPIIFVITLSWFFKISINDLFNWIFGIYSLIITIILFDSVIVNKEKEANFMNDTDQVLLLKRSLEFFNEHMLSSKDISLKIWQKNRSTFNNYLRTIEKNDKIYLAQEKELFREIDNCLLKLENEIDYQKGSVNFDVINKHLSAVCISKVESLIFEISKSEGMN</sequence>
<keyword evidence="1" id="KW-1133">Transmembrane helix</keyword>
<evidence type="ECO:0000313" key="2">
    <source>
        <dbReference type="EMBL" id="SUM84965.1"/>
    </source>
</evidence>
<keyword evidence="1" id="KW-0472">Membrane</keyword>
<dbReference type="AlphaFoldDB" id="A0A380HQM9"/>